<keyword evidence="2" id="KW-0812">Transmembrane</keyword>
<evidence type="ECO:0000256" key="2">
    <source>
        <dbReference type="SAM" id="Phobius"/>
    </source>
</evidence>
<proteinExistence type="predicted"/>
<evidence type="ECO:0000256" key="1">
    <source>
        <dbReference type="SAM" id="MobiDB-lite"/>
    </source>
</evidence>
<keyword evidence="4" id="KW-1185">Reference proteome</keyword>
<dbReference type="RefSeq" id="WP_226371708.1">
    <property type="nucleotide sequence ID" value="NZ_JAGIKX010000051.1"/>
</dbReference>
<accession>A0ABS4SC46</accession>
<dbReference type="EMBL" id="JAGIKX010000051">
    <property type="protein sequence ID" value="MBP2259088.1"/>
    <property type="molecule type" value="Genomic_DNA"/>
</dbReference>
<reference evidence="3 4" key="1">
    <citation type="submission" date="2021-03" db="EMBL/GenBank/DDBJ databases">
        <title>Genomic Encyclopedia of Type Strains, Phase IV (KMG-IV): sequencing the most valuable type-strain genomes for metagenomic binning, comparative biology and taxonomic classification.</title>
        <authorList>
            <person name="Goeker M."/>
        </authorList>
    </citation>
    <scope>NUCLEOTIDE SEQUENCE [LARGE SCALE GENOMIC DNA]</scope>
    <source>
        <strain evidence="3 4">DSM 25790</strain>
    </source>
</reference>
<sequence length="69" mass="7309">MQKNGMWIPLVASLGVGAATFYAMSKNNQSFGQTVQKVLPVVSHTMNDMNGNISNSNSNSGQLGPYGMS</sequence>
<feature type="region of interest" description="Disordered" evidence="1">
    <location>
        <begin position="49"/>
        <end position="69"/>
    </location>
</feature>
<protein>
    <submittedName>
        <fullName evidence="3">Uncharacterized protein</fullName>
    </submittedName>
</protein>
<gene>
    <name evidence="3" type="ORF">J2Z81_003079</name>
</gene>
<evidence type="ECO:0000313" key="3">
    <source>
        <dbReference type="EMBL" id="MBP2259088.1"/>
    </source>
</evidence>
<keyword evidence="2" id="KW-1133">Transmembrane helix</keyword>
<comment type="caution">
    <text evidence="3">The sequence shown here is derived from an EMBL/GenBank/DDBJ whole genome shotgun (WGS) entry which is preliminary data.</text>
</comment>
<organism evidence="3 4">
    <name type="scientific">Virgibacillus alimentarius</name>
    <dbReference type="NCBI Taxonomy" id="698769"/>
    <lineage>
        <taxon>Bacteria</taxon>
        <taxon>Bacillati</taxon>
        <taxon>Bacillota</taxon>
        <taxon>Bacilli</taxon>
        <taxon>Bacillales</taxon>
        <taxon>Bacillaceae</taxon>
        <taxon>Virgibacillus</taxon>
    </lineage>
</organism>
<dbReference type="Proteomes" id="UP001519294">
    <property type="component" value="Unassembled WGS sequence"/>
</dbReference>
<name>A0ABS4SC46_9BACI</name>
<evidence type="ECO:0000313" key="4">
    <source>
        <dbReference type="Proteomes" id="UP001519294"/>
    </source>
</evidence>
<feature type="transmembrane region" description="Helical" evidence="2">
    <location>
        <begin position="6"/>
        <end position="24"/>
    </location>
</feature>
<keyword evidence="2" id="KW-0472">Membrane</keyword>
<feature type="compositionally biased region" description="Low complexity" evidence="1">
    <location>
        <begin position="50"/>
        <end position="61"/>
    </location>
</feature>